<evidence type="ECO:0000313" key="3">
    <source>
        <dbReference type="Proteomes" id="UP000053095"/>
    </source>
</evidence>
<dbReference type="Gene3D" id="3.40.50.720">
    <property type="entry name" value="NAD(P)-binding Rossmann-like Domain"/>
    <property type="match status" value="1"/>
</dbReference>
<keyword evidence="3" id="KW-1185">Reference proteome</keyword>
<evidence type="ECO:0000313" key="2">
    <source>
        <dbReference type="EMBL" id="GAM40878.1"/>
    </source>
</evidence>
<dbReference type="InterPro" id="IPR001509">
    <property type="entry name" value="Epimerase_deHydtase"/>
</dbReference>
<protein>
    <recommendedName>
        <fullName evidence="1">NAD-dependent epimerase/dehydratase domain-containing protein</fullName>
    </recommendedName>
</protein>
<dbReference type="GO" id="GO:0004029">
    <property type="term" value="F:aldehyde dehydrogenase (NAD+) activity"/>
    <property type="evidence" value="ECO:0007669"/>
    <property type="project" value="TreeGrafter"/>
</dbReference>
<dbReference type="GO" id="GO:0005737">
    <property type="term" value="C:cytoplasm"/>
    <property type="evidence" value="ECO:0007669"/>
    <property type="project" value="TreeGrafter"/>
</dbReference>
<name>A0A6V8HHV3_TALPI</name>
<feature type="domain" description="NAD-dependent epimerase/dehydratase" evidence="1">
    <location>
        <begin position="7"/>
        <end position="243"/>
    </location>
</feature>
<dbReference type="PANTHER" id="PTHR48079">
    <property type="entry name" value="PROTEIN YEEZ"/>
    <property type="match status" value="1"/>
</dbReference>
<evidence type="ECO:0000259" key="1">
    <source>
        <dbReference type="Pfam" id="PF01370"/>
    </source>
</evidence>
<dbReference type="InterPro" id="IPR051783">
    <property type="entry name" value="NAD(P)-dependent_oxidoreduct"/>
</dbReference>
<dbReference type="PANTHER" id="PTHR48079:SF6">
    <property type="entry name" value="NAD(P)-BINDING DOMAIN-CONTAINING PROTEIN-RELATED"/>
    <property type="match status" value="1"/>
</dbReference>
<proteinExistence type="predicted"/>
<dbReference type="SUPFAM" id="SSF51735">
    <property type="entry name" value="NAD(P)-binding Rossmann-fold domains"/>
    <property type="match status" value="1"/>
</dbReference>
<reference evidence="3" key="1">
    <citation type="journal article" date="2015" name="Genome Announc.">
        <title>Draft genome sequence of Talaromyces cellulolyticus strain Y-94, a source of lignocellulosic biomass-degrading enzymes.</title>
        <authorList>
            <person name="Fujii T."/>
            <person name="Koike H."/>
            <person name="Sawayama S."/>
            <person name="Yano S."/>
            <person name="Inoue H."/>
        </authorList>
    </citation>
    <scope>NUCLEOTIDE SEQUENCE [LARGE SCALE GENOMIC DNA]</scope>
    <source>
        <strain evidence="3">Y-94</strain>
    </source>
</reference>
<accession>A0A6V8HHV3</accession>
<dbReference type="Proteomes" id="UP000053095">
    <property type="component" value="Unassembled WGS sequence"/>
</dbReference>
<dbReference type="InterPro" id="IPR036291">
    <property type="entry name" value="NAD(P)-bd_dom_sf"/>
</dbReference>
<organism evidence="2 3">
    <name type="scientific">Talaromyces pinophilus</name>
    <name type="common">Penicillium pinophilum</name>
    <dbReference type="NCBI Taxonomy" id="128442"/>
    <lineage>
        <taxon>Eukaryota</taxon>
        <taxon>Fungi</taxon>
        <taxon>Dikarya</taxon>
        <taxon>Ascomycota</taxon>
        <taxon>Pezizomycotina</taxon>
        <taxon>Eurotiomycetes</taxon>
        <taxon>Eurotiomycetidae</taxon>
        <taxon>Eurotiales</taxon>
        <taxon>Trichocomaceae</taxon>
        <taxon>Talaromyces</taxon>
        <taxon>Talaromyces sect. Talaromyces</taxon>
    </lineage>
</organism>
<dbReference type="Pfam" id="PF01370">
    <property type="entry name" value="Epimerase"/>
    <property type="match status" value="1"/>
</dbReference>
<dbReference type="AlphaFoldDB" id="A0A6V8HHV3"/>
<comment type="caution">
    <text evidence="2">The sequence shown here is derived from an EMBL/GenBank/DDBJ whole genome shotgun (WGS) entry which is preliminary data.</text>
</comment>
<dbReference type="EMBL" id="DF933837">
    <property type="protein sequence ID" value="GAM40878.1"/>
    <property type="molecule type" value="Genomic_DNA"/>
</dbReference>
<sequence length="351" mass="37907">MAPTKLLLTGATGYIGGTVLTQLLESTITEIKQLSISVLVRKPDQAEIFSSKGVTPIIFNGLEDVEHLRRVASEHDIVLHAADSTNPAAAEALIQGLAENQAGIKATKYFIHTSGTSSLGDQPVSKKLIENREFSDKNDDIYSYLKQREAVKSYAQRATDIKAVEVGEKTSGVNTLIVKAPIIYGRGTGFFNKKSFHIPVLIKGALAAGHAQYVGDGAGVWDYVHVVDLAELFELLVSKILRGETSNLPSGKKGIYFANTLRHSWKELAEGITKSCYEAGRFGSPKTQSLSLKEAADIYTGGNEYIAEVGLASNSLTNADLSREIGWAPKMTEADFQQSLADDLNLTLNSA</sequence>
<gene>
    <name evidence="2" type="ORF">TCE0_041r13572</name>
</gene>